<evidence type="ECO:0000313" key="1">
    <source>
        <dbReference type="EMBL" id="MBX38526.1"/>
    </source>
</evidence>
<protein>
    <submittedName>
        <fullName evidence="1">Uncharacterized protein</fullName>
    </submittedName>
</protein>
<name>A0A2P2N7Z3_RHIMU</name>
<proteinExistence type="predicted"/>
<sequence>MLCPYMLAEICMLFQLLSHVIPIDFSSAAA</sequence>
<dbReference type="EMBL" id="GGEC01058042">
    <property type="protein sequence ID" value="MBX38526.1"/>
    <property type="molecule type" value="Transcribed_RNA"/>
</dbReference>
<accession>A0A2P2N7Z3</accession>
<reference evidence="1" key="1">
    <citation type="submission" date="2018-02" db="EMBL/GenBank/DDBJ databases">
        <title>Rhizophora mucronata_Transcriptome.</title>
        <authorList>
            <person name="Meera S.P."/>
            <person name="Sreeshan A."/>
            <person name="Augustine A."/>
        </authorList>
    </citation>
    <scope>NUCLEOTIDE SEQUENCE</scope>
    <source>
        <tissue evidence="1">Leaf</tissue>
    </source>
</reference>
<organism evidence="1">
    <name type="scientific">Rhizophora mucronata</name>
    <name type="common">Asiatic mangrove</name>
    <dbReference type="NCBI Taxonomy" id="61149"/>
    <lineage>
        <taxon>Eukaryota</taxon>
        <taxon>Viridiplantae</taxon>
        <taxon>Streptophyta</taxon>
        <taxon>Embryophyta</taxon>
        <taxon>Tracheophyta</taxon>
        <taxon>Spermatophyta</taxon>
        <taxon>Magnoliopsida</taxon>
        <taxon>eudicotyledons</taxon>
        <taxon>Gunneridae</taxon>
        <taxon>Pentapetalae</taxon>
        <taxon>rosids</taxon>
        <taxon>fabids</taxon>
        <taxon>Malpighiales</taxon>
        <taxon>Rhizophoraceae</taxon>
        <taxon>Rhizophora</taxon>
    </lineage>
</organism>
<dbReference type="AlphaFoldDB" id="A0A2P2N7Z3"/>